<evidence type="ECO:0000256" key="1">
    <source>
        <dbReference type="SAM" id="Phobius"/>
    </source>
</evidence>
<feature type="transmembrane region" description="Helical" evidence="1">
    <location>
        <begin position="294"/>
        <end position="317"/>
    </location>
</feature>
<evidence type="ECO:0000313" key="4">
    <source>
        <dbReference type="Proteomes" id="UP001500454"/>
    </source>
</evidence>
<feature type="transmembrane region" description="Helical" evidence="1">
    <location>
        <begin position="114"/>
        <end position="133"/>
    </location>
</feature>
<evidence type="ECO:0000259" key="2">
    <source>
        <dbReference type="Pfam" id="PF13231"/>
    </source>
</evidence>
<keyword evidence="1" id="KW-0472">Membrane</keyword>
<dbReference type="Pfam" id="PF13231">
    <property type="entry name" value="PMT_2"/>
    <property type="match status" value="1"/>
</dbReference>
<comment type="caution">
    <text evidence="3">The sequence shown here is derived from an EMBL/GenBank/DDBJ whole genome shotgun (WGS) entry which is preliminary data.</text>
</comment>
<feature type="transmembrane region" description="Helical" evidence="1">
    <location>
        <begin position="161"/>
        <end position="177"/>
    </location>
</feature>
<feature type="domain" description="Glycosyltransferase RgtA/B/C/D-like" evidence="2">
    <location>
        <begin position="64"/>
        <end position="215"/>
    </location>
</feature>
<dbReference type="EMBL" id="BAABHA010000002">
    <property type="protein sequence ID" value="GAA4379107.1"/>
    <property type="molecule type" value="Genomic_DNA"/>
</dbReference>
<name>A0ABP8IXQ0_9BACT</name>
<protein>
    <recommendedName>
        <fullName evidence="2">Glycosyltransferase RgtA/B/C/D-like domain-containing protein</fullName>
    </recommendedName>
</protein>
<dbReference type="Proteomes" id="UP001500454">
    <property type="component" value="Unassembled WGS sequence"/>
</dbReference>
<feature type="transmembrane region" description="Helical" evidence="1">
    <location>
        <begin position="329"/>
        <end position="348"/>
    </location>
</feature>
<feature type="transmembrane region" description="Helical" evidence="1">
    <location>
        <begin position="139"/>
        <end position="156"/>
    </location>
</feature>
<organism evidence="3 4">
    <name type="scientific">Hymenobacter koreensis</name>
    <dbReference type="NCBI Taxonomy" id="1084523"/>
    <lineage>
        <taxon>Bacteria</taxon>
        <taxon>Pseudomonadati</taxon>
        <taxon>Bacteroidota</taxon>
        <taxon>Cytophagia</taxon>
        <taxon>Cytophagales</taxon>
        <taxon>Hymenobacteraceae</taxon>
        <taxon>Hymenobacter</taxon>
    </lineage>
</organism>
<keyword evidence="1" id="KW-0812">Transmembrane</keyword>
<proteinExistence type="predicted"/>
<gene>
    <name evidence="3" type="ORF">GCM10023186_16320</name>
</gene>
<dbReference type="InterPro" id="IPR038731">
    <property type="entry name" value="RgtA/B/C-like"/>
</dbReference>
<feature type="transmembrane region" description="Helical" evidence="1">
    <location>
        <begin position="266"/>
        <end position="287"/>
    </location>
</feature>
<feature type="transmembrane region" description="Helical" evidence="1">
    <location>
        <begin position="355"/>
        <end position="376"/>
    </location>
</feature>
<reference evidence="4" key="1">
    <citation type="journal article" date="2019" name="Int. J. Syst. Evol. Microbiol.">
        <title>The Global Catalogue of Microorganisms (GCM) 10K type strain sequencing project: providing services to taxonomists for standard genome sequencing and annotation.</title>
        <authorList>
            <consortium name="The Broad Institute Genomics Platform"/>
            <consortium name="The Broad Institute Genome Sequencing Center for Infectious Disease"/>
            <person name="Wu L."/>
            <person name="Ma J."/>
        </authorList>
    </citation>
    <scope>NUCLEOTIDE SEQUENCE [LARGE SCALE GENOMIC DNA]</scope>
    <source>
        <strain evidence="4">JCM 17924</strain>
    </source>
</reference>
<sequence>MLFIGLAALWYTPYLGLLPRGIHAWAQADRLALAMSYYDRGMQFFLPRTFNLTSADGIVGVEFPIIAYLAALGGKVLGRDMVPGLFRAITASIMVAAQWYMFRAVYSRTRHFVAALLPGCFIICSPVFAYYAGSFQPDPAGASLALIAYFYFLRYFDNRRFQDLAVALVVFTVATLIKSSSGIYWVAAVSCTLLWSYFVPQAMTLRQKLGFLALVAGGAAAIGGYIVFNKHLNQTYGATMFFFEAKPIQTEAEYAHVMDRILNYWWGQYLTTFQYGLLVGAMVLWVVFAKRNVLVHNILSAQLVLGLAGGFCFFWLMGHQLDVHDYYVVAPYAPVLVLFVVLAVLNVSSLRVPRWSLSVTMGVLSVALLVSGFKIYRNRMAETYPPFSDWYDHQWLNGASEAMAQAKVPANATLLVMNEDPPNLSLIYFDRRGLTWKPDLNRVQAAEVLQRMDAFALDHLLLRRPAYETLRRAQPALFNEFDIRVDRPQFVLLHRKNAPPHW</sequence>
<feature type="transmembrane region" description="Helical" evidence="1">
    <location>
        <begin position="84"/>
        <end position="102"/>
    </location>
</feature>
<accession>A0ABP8IXQ0</accession>
<feature type="transmembrane region" description="Helical" evidence="1">
    <location>
        <begin position="211"/>
        <end position="228"/>
    </location>
</feature>
<evidence type="ECO:0000313" key="3">
    <source>
        <dbReference type="EMBL" id="GAA4379107.1"/>
    </source>
</evidence>
<keyword evidence="4" id="KW-1185">Reference proteome</keyword>
<keyword evidence="1" id="KW-1133">Transmembrane helix</keyword>